<feature type="domain" description="Protein export membrane protein SecD/SecF C-terminal" evidence="12">
    <location>
        <begin position="434"/>
        <end position="593"/>
    </location>
</feature>
<dbReference type="Pfam" id="PF13721">
    <property type="entry name" value="SecD-TM1"/>
    <property type="match status" value="1"/>
</dbReference>
<evidence type="ECO:0000259" key="15">
    <source>
        <dbReference type="Pfam" id="PF22599"/>
    </source>
</evidence>
<evidence type="ECO:0000256" key="5">
    <source>
        <dbReference type="ARBA" id="ARBA00022927"/>
    </source>
</evidence>
<keyword evidence="2 11" id="KW-0813">Transport</keyword>
<protein>
    <recommendedName>
        <fullName evidence="10 11">Protein translocase subunit SecD</fullName>
    </recommendedName>
</protein>
<proteinExistence type="inferred from homology"/>
<dbReference type="InterPro" id="IPR055344">
    <property type="entry name" value="SecD_SecF_C_bact"/>
</dbReference>
<dbReference type="GO" id="GO:0005886">
    <property type="term" value="C:plasma membrane"/>
    <property type="evidence" value="ECO:0007669"/>
    <property type="project" value="UniProtKB-SubCell"/>
</dbReference>
<dbReference type="Proteomes" id="UP000576260">
    <property type="component" value="Chromosome"/>
</dbReference>
<evidence type="ECO:0000256" key="11">
    <source>
        <dbReference type="HAMAP-Rule" id="MF_01463"/>
    </source>
</evidence>
<dbReference type="Gene3D" id="3.30.70.260">
    <property type="match status" value="1"/>
</dbReference>
<evidence type="ECO:0000256" key="3">
    <source>
        <dbReference type="ARBA" id="ARBA00022475"/>
    </source>
</evidence>
<evidence type="ECO:0000256" key="6">
    <source>
        <dbReference type="ARBA" id="ARBA00022989"/>
    </source>
</evidence>
<dbReference type="InterPro" id="IPR005791">
    <property type="entry name" value="SecD"/>
</dbReference>
<comment type="function">
    <text evidence="11">Part of the Sec protein translocase complex. Interacts with the SecYEG preprotein conducting channel. SecDF uses the proton motive force (PMF) to complete protein translocation after the ATP-dependent function of SecA.</text>
</comment>
<dbReference type="PANTHER" id="PTHR30081:SF1">
    <property type="entry name" value="PROTEIN TRANSLOCASE SUBUNIT SECD"/>
    <property type="match status" value="1"/>
</dbReference>
<feature type="domain" description="Protein translocase subunit SecDF P1" evidence="14">
    <location>
        <begin position="226"/>
        <end position="284"/>
    </location>
</feature>
<organism evidence="16 17">
    <name type="scientific">Mannheimia bovis</name>
    <dbReference type="NCBI Taxonomy" id="2770636"/>
    <lineage>
        <taxon>Bacteria</taxon>
        <taxon>Pseudomonadati</taxon>
        <taxon>Pseudomonadota</taxon>
        <taxon>Gammaproteobacteria</taxon>
        <taxon>Pasteurellales</taxon>
        <taxon>Pasteurellaceae</taxon>
        <taxon>Mannheimia</taxon>
    </lineage>
</organism>
<evidence type="ECO:0000259" key="13">
    <source>
        <dbReference type="Pfam" id="PF13721"/>
    </source>
</evidence>
<dbReference type="Gene3D" id="3.30.1360.200">
    <property type="match status" value="1"/>
</dbReference>
<keyword evidence="3 11" id="KW-1003">Cell membrane</keyword>
<dbReference type="NCBIfam" id="TIGR00916">
    <property type="entry name" value="2A0604s01"/>
    <property type="match status" value="1"/>
</dbReference>
<dbReference type="Gene3D" id="3.30.70.3400">
    <property type="match status" value="1"/>
</dbReference>
<name>A0A7H1C223_9PAST</name>
<dbReference type="InterPro" id="IPR054384">
    <property type="entry name" value="SecDF_P1_head"/>
</dbReference>
<dbReference type="Gene3D" id="1.20.1640.10">
    <property type="entry name" value="Multidrug efflux transporter AcrB transmembrane domain"/>
    <property type="match status" value="1"/>
</dbReference>
<dbReference type="Pfam" id="PF02355">
    <property type="entry name" value="SecD_SecF_C"/>
    <property type="match status" value="1"/>
</dbReference>
<evidence type="ECO:0000259" key="14">
    <source>
        <dbReference type="Pfam" id="PF21760"/>
    </source>
</evidence>
<keyword evidence="8 11" id="KW-0472">Membrane</keyword>
<dbReference type="FunFam" id="1.20.1640.10:FF:000004">
    <property type="entry name" value="Protein translocase subunit SecD"/>
    <property type="match status" value="1"/>
</dbReference>
<keyword evidence="5 11" id="KW-0653">Protein transport</keyword>
<dbReference type="FunFam" id="3.30.1360.200:FF:000001">
    <property type="entry name" value="Protein translocase subunit SecD"/>
    <property type="match status" value="1"/>
</dbReference>
<feature type="domain" description="SecD export protein N-terminal TM" evidence="13">
    <location>
        <begin position="2"/>
        <end position="103"/>
    </location>
</feature>
<accession>A0A7H1C223</accession>
<evidence type="ECO:0000256" key="2">
    <source>
        <dbReference type="ARBA" id="ARBA00022448"/>
    </source>
</evidence>
<comment type="subunit">
    <text evidence="11">Forms a complex with SecF. Part of the essential Sec protein translocation apparatus which comprises SecA, SecYEG and auxiliary proteins SecDF-YajC and YidC.</text>
</comment>
<dbReference type="NCBIfam" id="TIGR01129">
    <property type="entry name" value="secD"/>
    <property type="match status" value="1"/>
</dbReference>
<comment type="caution">
    <text evidence="11">Lacks conserved residue(s) required for the propagation of feature annotation.</text>
</comment>
<comment type="similarity">
    <text evidence="9 11">Belongs to the SecD/SecF family. SecD subfamily.</text>
</comment>
<dbReference type="SUPFAM" id="SSF82866">
    <property type="entry name" value="Multidrug efflux transporter AcrB transmembrane domain"/>
    <property type="match status" value="1"/>
</dbReference>
<dbReference type="PANTHER" id="PTHR30081">
    <property type="entry name" value="PROTEIN-EXPORT MEMBRANE PROTEIN SEC"/>
    <property type="match status" value="1"/>
</dbReference>
<dbReference type="Pfam" id="PF22599">
    <property type="entry name" value="SecDF_P1_head"/>
    <property type="match status" value="1"/>
</dbReference>
<evidence type="ECO:0000256" key="4">
    <source>
        <dbReference type="ARBA" id="ARBA00022692"/>
    </source>
</evidence>
<dbReference type="GO" id="GO:0065002">
    <property type="term" value="P:intracellular protein transmembrane transport"/>
    <property type="evidence" value="ECO:0007669"/>
    <property type="project" value="UniProtKB-UniRule"/>
</dbReference>
<dbReference type="InterPro" id="IPR048634">
    <property type="entry name" value="SecD_SecF_C"/>
</dbReference>
<dbReference type="GO" id="GO:0015450">
    <property type="term" value="F:protein-transporting ATPase activity"/>
    <property type="evidence" value="ECO:0007669"/>
    <property type="project" value="InterPro"/>
</dbReference>
<keyword evidence="7 11" id="KW-0811">Translocation</keyword>
<dbReference type="InterPro" id="IPR001036">
    <property type="entry name" value="Acrflvin-R"/>
</dbReference>
<dbReference type="InterPro" id="IPR048631">
    <property type="entry name" value="SecD_1st"/>
</dbReference>
<evidence type="ECO:0000256" key="7">
    <source>
        <dbReference type="ARBA" id="ARBA00023010"/>
    </source>
</evidence>
<reference evidence="16 17" key="1">
    <citation type="submission" date="2020-09" db="EMBL/GenBank/DDBJ databases">
        <title>Mannheimia bovis sp.nov., isolated from a cow.</title>
        <authorList>
            <person name="Li F."/>
        </authorList>
    </citation>
    <scope>NUCLEOTIDE SEQUENCE [LARGE SCALE GENOMIC DNA]</scope>
    <source>
        <strain evidence="16 17">ZY190616</strain>
    </source>
</reference>
<evidence type="ECO:0000256" key="8">
    <source>
        <dbReference type="ARBA" id="ARBA00023136"/>
    </source>
</evidence>
<dbReference type="InterPro" id="IPR022813">
    <property type="entry name" value="SecD/SecF_arch_bac"/>
</dbReference>
<evidence type="ECO:0000256" key="9">
    <source>
        <dbReference type="ARBA" id="ARBA00060774"/>
    </source>
</evidence>
<keyword evidence="6 11" id="KW-1133">Transmembrane helix</keyword>
<dbReference type="KEGG" id="mbos:ICJ55_09820"/>
<dbReference type="InterPro" id="IPR027398">
    <property type="entry name" value="SecD-TM"/>
</dbReference>
<dbReference type="GO" id="GO:0006605">
    <property type="term" value="P:protein targeting"/>
    <property type="evidence" value="ECO:0007669"/>
    <property type="project" value="UniProtKB-UniRule"/>
</dbReference>
<dbReference type="PRINTS" id="PR00702">
    <property type="entry name" value="ACRIFLAVINRP"/>
</dbReference>
<dbReference type="EMBL" id="CP061280">
    <property type="protein sequence ID" value="QNS15028.1"/>
    <property type="molecule type" value="Genomic_DNA"/>
</dbReference>
<keyword evidence="4 11" id="KW-0812">Transmembrane</keyword>
<feature type="transmembrane region" description="Helical" evidence="11">
    <location>
        <begin position="580"/>
        <end position="603"/>
    </location>
</feature>
<keyword evidence="17" id="KW-1185">Reference proteome</keyword>
<gene>
    <name evidence="11 16" type="primary">secD</name>
    <name evidence="16" type="ORF">ICJ55_09820</name>
</gene>
<dbReference type="RefSeq" id="WP_188156634.1">
    <property type="nucleotide sequence ID" value="NZ_CP061280.1"/>
</dbReference>
<evidence type="ECO:0000313" key="17">
    <source>
        <dbReference type="Proteomes" id="UP000576260"/>
    </source>
</evidence>
<evidence type="ECO:0000256" key="10">
    <source>
        <dbReference type="ARBA" id="ARBA00068220"/>
    </source>
</evidence>
<sequence length="613" mass="66334">MLNRFPLWKNLMVIFVIAIGALYALPNLYGDDPSVQISGTRGQQATPETLTQVQSTLSSMNIQPKSAVLENGSILVRLESAEQQLPAKEKISEALGNNYSVALNLAPATPKWLSDIGGSPMKRGLDLLGGVRFLMEVDMNTALAKQQDTLQDSLRNDFRKEKLQYKAVKKGENFATEIEFVDNETAENAVRLIRRSHPTLDILVKDNNVTLTPSEQALSDSRSMAIEQNLSILRKRVEELGVSEPTIQRQGADRIVVELPGVQDTARAKELLGATATLEFRLVNTEANLASAAKGIVPADSEVQNTRDGEPVVLRRKPSLGGEHIIDATAGKDDRGLPQVSIKLDTEGGDMMGEITKMAIKKPMATLYTEFKDSGRKDANGKVILEKHQEVINVATIQTRLGNQFQITGINSPAEAQNLAVLLRSGALIAPIVIVEERTIGASLGADNVKQGMEASMLGLGLTILFCLAFYKMFGVFASLALIANMILTIGLMSLIGATLTMPGIAGIVLAVGMSVDANVLIYERIKEEIRNGRSIQQAIHEGYSGAFSSIFDSNLTTILTSLVLYAVGTGPVKGFAVTLALGVIISMFTAITGTRMLVNWVYGGKRVKKLWI</sequence>
<dbReference type="Pfam" id="PF21760">
    <property type="entry name" value="SecD_1st"/>
    <property type="match status" value="1"/>
</dbReference>
<comment type="subcellular location">
    <subcellularLocation>
        <location evidence="1 11">Cell membrane</location>
        <topology evidence="1 11">Multi-pass membrane protein</topology>
    </subcellularLocation>
</comment>
<dbReference type="AlphaFoldDB" id="A0A7H1C223"/>
<dbReference type="GO" id="GO:0043952">
    <property type="term" value="P:protein transport by the Sec complex"/>
    <property type="evidence" value="ECO:0007669"/>
    <property type="project" value="UniProtKB-UniRule"/>
</dbReference>
<evidence type="ECO:0000313" key="16">
    <source>
        <dbReference type="EMBL" id="QNS15028.1"/>
    </source>
</evidence>
<evidence type="ECO:0000256" key="1">
    <source>
        <dbReference type="ARBA" id="ARBA00004651"/>
    </source>
</evidence>
<feature type="domain" description="SecDF P1 head subdomain" evidence="15">
    <location>
        <begin position="305"/>
        <end position="430"/>
    </location>
</feature>
<dbReference type="FunFam" id="3.30.70.3400:FF:000003">
    <property type="entry name" value="Preprotein translocase subunit SecD"/>
    <property type="match status" value="1"/>
</dbReference>
<evidence type="ECO:0000259" key="12">
    <source>
        <dbReference type="Pfam" id="PF02355"/>
    </source>
</evidence>
<dbReference type="HAMAP" id="MF_01463_B">
    <property type="entry name" value="SecD_B"/>
    <property type="match status" value="1"/>
</dbReference>